<dbReference type="RefSeq" id="WP_075150272.1">
    <property type="nucleotide sequence ID" value="NZ_CP018820.1"/>
</dbReference>
<evidence type="ECO:0000313" key="4">
    <source>
        <dbReference type="Proteomes" id="UP000286681"/>
    </source>
</evidence>
<dbReference type="STRING" id="93064.BRX40_00280"/>
<dbReference type="PANTHER" id="PTHR48228:SF2">
    <property type="entry name" value="E-CINNAMOYL-COA:R-PHENYLLACTATE COA TRANSFERASE LARGE SUBUNIT"/>
    <property type="match status" value="1"/>
</dbReference>
<keyword evidence="3" id="KW-1185">Reference proteome</keyword>
<proteinExistence type="predicted"/>
<accession>A0A1L6J598</accession>
<reference evidence="3" key="2">
    <citation type="submission" date="2016-12" db="EMBL/GenBank/DDBJ databases">
        <title>Whole genome sequencing of Sphingomonas sp. ABOJV.</title>
        <authorList>
            <person name="Conlan S."/>
            <person name="Thomas P.J."/>
            <person name="Mullikin J."/>
            <person name="Palmore T.N."/>
            <person name="Frank K.M."/>
            <person name="Segre J.A."/>
        </authorList>
    </citation>
    <scope>NUCLEOTIDE SEQUENCE [LARGE SCALE GENOMIC DNA]</scope>
    <source>
        <strain evidence="3">ABOJV</strain>
    </source>
</reference>
<dbReference type="Gene3D" id="3.40.50.10540">
    <property type="entry name" value="Crotonobetainyl-coa:carnitine coa-transferase, domain 1"/>
    <property type="match status" value="3"/>
</dbReference>
<dbReference type="InterPro" id="IPR050509">
    <property type="entry name" value="CoA-transferase_III"/>
</dbReference>
<evidence type="ECO:0000313" key="2">
    <source>
        <dbReference type="EMBL" id="RSU98271.1"/>
    </source>
</evidence>
<dbReference type="GeneID" id="44130991"/>
<dbReference type="InterPro" id="IPR044855">
    <property type="entry name" value="CoA-Trfase_III_dom3_sf"/>
</dbReference>
<dbReference type="Gene3D" id="3.30.1540.10">
    <property type="entry name" value="formyl-coa transferase, domain 3"/>
    <property type="match status" value="2"/>
</dbReference>
<dbReference type="GO" id="GO:0016740">
    <property type="term" value="F:transferase activity"/>
    <property type="evidence" value="ECO:0007669"/>
    <property type="project" value="UniProtKB-KW"/>
</dbReference>
<dbReference type="Proteomes" id="UP000185161">
    <property type="component" value="Chromosome"/>
</dbReference>
<gene>
    <name evidence="1" type="ORF">BRX40_00280</name>
    <name evidence="2" type="ORF">CA257_21840</name>
</gene>
<evidence type="ECO:0000313" key="3">
    <source>
        <dbReference type="Proteomes" id="UP000185161"/>
    </source>
</evidence>
<organism evidence="1 3">
    <name type="scientific">Sphingomonas koreensis</name>
    <dbReference type="NCBI Taxonomy" id="93064"/>
    <lineage>
        <taxon>Bacteria</taxon>
        <taxon>Pseudomonadati</taxon>
        <taxon>Pseudomonadota</taxon>
        <taxon>Alphaproteobacteria</taxon>
        <taxon>Sphingomonadales</taxon>
        <taxon>Sphingomonadaceae</taxon>
        <taxon>Sphingomonas</taxon>
    </lineage>
</organism>
<dbReference type="EMBL" id="QQWO01000029">
    <property type="protein sequence ID" value="RSU98271.1"/>
    <property type="molecule type" value="Genomic_DNA"/>
</dbReference>
<dbReference type="SUPFAM" id="SSF89796">
    <property type="entry name" value="CoA-transferase family III (CaiB/BaiF)"/>
    <property type="match status" value="2"/>
</dbReference>
<sequence>MTDVLRGFKVLDLGAGQAVSAAGLLLAQSGATVIKLDRDDTPLSPEQDALWNRYKQREPFSTARLDALLGEVDAVIHDVLPAAAGALGLDNATLSMRHPALIHVAVGGWPAGHPNENRPVSDALVLAEAGLLDEQKAVARDGPVWLRFPLGGAHAGYLAAIGVLARLYARRRTGKGGPVATSLLQGALIPTALIWHRADRPSPALKFGFPKDAGATLFECGDGLWMHTMGQPIKAPSVARALAAMDPDTRAAHNARYANAVIKYIEDRGAIEAIFKTRPRSEWLEELWASDVPVQPVQSMGALYEDEQAAANSYVVDVEDARFGRTRQPGPPMQVASGTPTGEPMVEACAMASPLQGLKIADFGNFLAGPLAPQLLADMGADVVKVESTTGDPLRHADWAFNGCQRNKRDIAVALKHPDAGKVLEKLIGWADVVHHNQRMPAAEKLGFGWDAVRATNPRAVYCHVNSYGPQGPRKDWPGYDQLFQAASGWEAANAGEGNRPTWCRFGMMDHLCALASVVSTLLALLRRDATGEGEFVAASLLGGSLATMETFVLPDGTLAPLTRLDRDQIGIGPAQRLFECVDGWVAVDAPGRDALPGGLSETAIAAMTKAAAVSALTARGYPAAAVALDNGAAFLADPDNRAARLVASFDHPAYGGYDQVGVAWSFGDLATPLRRPPPLLGEHSAQLLEELGFDADARAALFAAEAVKTA</sequence>
<dbReference type="PANTHER" id="PTHR48228">
    <property type="entry name" value="SUCCINYL-COA--D-CITRAMALATE COA-TRANSFERASE"/>
    <property type="match status" value="1"/>
</dbReference>
<dbReference type="AlphaFoldDB" id="A0A1L6J598"/>
<dbReference type="OrthoDB" id="7208981at2"/>
<reference evidence="1" key="1">
    <citation type="submission" date="2016-12" db="EMBL/GenBank/DDBJ databases">
        <title>Whole genome sequencing of Sphingomonas koreensis.</title>
        <authorList>
            <person name="Conlan S."/>
            <person name="Thomas P.J."/>
            <person name="Mullikin J."/>
            <person name="Palmore T.N."/>
            <person name="Frank K.M."/>
            <person name="Segre J.A."/>
        </authorList>
    </citation>
    <scope>NUCLEOTIDE SEQUENCE</scope>
    <source>
        <strain evidence="1">ABOJV</strain>
    </source>
</reference>
<dbReference type="KEGG" id="skr:BRX40_00280"/>
<protein>
    <submittedName>
        <fullName evidence="2">CoA transferase</fullName>
    </submittedName>
</protein>
<keyword evidence="2" id="KW-0808">Transferase</keyword>
<dbReference type="InterPro" id="IPR023606">
    <property type="entry name" value="CoA-Trfase_III_dom_1_sf"/>
</dbReference>
<evidence type="ECO:0000313" key="1">
    <source>
        <dbReference type="EMBL" id="APR51075.1"/>
    </source>
</evidence>
<dbReference type="Proteomes" id="UP000286681">
    <property type="component" value="Unassembled WGS sequence"/>
</dbReference>
<dbReference type="InterPro" id="IPR003673">
    <property type="entry name" value="CoA-Trfase_fam_III"/>
</dbReference>
<dbReference type="EMBL" id="CP018820">
    <property type="protein sequence ID" value="APR51075.1"/>
    <property type="molecule type" value="Genomic_DNA"/>
</dbReference>
<dbReference type="Pfam" id="PF02515">
    <property type="entry name" value="CoA_transf_3"/>
    <property type="match status" value="3"/>
</dbReference>
<reference evidence="2 4" key="3">
    <citation type="submission" date="2018-07" db="EMBL/GenBank/DDBJ databases">
        <title>Genomic and Epidemiologic Investigation of an Indolent Hospital Outbreak.</title>
        <authorList>
            <person name="Johnson R.C."/>
            <person name="Deming C."/>
            <person name="Conlan S."/>
            <person name="Zellmer C.J."/>
            <person name="Michelin A.V."/>
            <person name="Lee-Lin S."/>
            <person name="Thomas P.J."/>
            <person name="Park M."/>
            <person name="Weingarten R.A."/>
            <person name="Less J."/>
            <person name="Dekker J.P."/>
            <person name="Frank K.M."/>
            <person name="Musser K.A."/>
            <person name="Mcquiston J.R."/>
            <person name="Henderson D.K."/>
            <person name="Lau A.F."/>
            <person name="Palmore T.N."/>
            <person name="Segre J.A."/>
        </authorList>
    </citation>
    <scope>NUCLEOTIDE SEQUENCE [LARGE SCALE GENOMIC DNA]</scope>
    <source>
        <strain evidence="2 4">SK-NIH.Env10_0317</strain>
    </source>
</reference>
<name>A0A1L6J598_9SPHN</name>